<evidence type="ECO:0000256" key="4">
    <source>
        <dbReference type="ARBA" id="ARBA00022491"/>
    </source>
</evidence>
<keyword evidence="6" id="KW-0156">Chromatin regulator</keyword>
<dbReference type="EC" id="3.5.1.98" evidence="3"/>
<comment type="similarity">
    <text evidence="2">Belongs to the histone deacetylase family. HD type 2 subfamily.</text>
</comment>
<keyword evidence="9" id="KW-0539">Nucleus</keyword>
<dbReference type="PANTHER" id="PTHR45364:SF13">
    <property type="entry name" value="HISTONE DEACETYLASE"/>
    <property type="match status" value="1"/>
</dbReference>
<keyword evidence="7" id="KW-0805">Transcription regulation</keyword>
<evidence type="ECO:0000256" key="7">
    <source>
        <dbReference type="ARBA" id="ARBA00023015"/>
    </source>
</evidence>
<dbReference type="PANTHER" id="PTHR45364">
    <property type="entry name" value="HISTONE DEACETYLASE 9-RELATED"/>
    <property type="match status" value="1"/>
</dbReference>
<dbReference type="PaxDb" id="8022-A0A060ZHJ6"/>
<sequence>MTSGQQDGDRLSMHERLQQGFPITTPFIPGAHLPSYLTDGGSAHNPLLQHMVLLEQSQNPLGLSCCLGGLPLQSPSIHKLRGQHRPLGRTQSAPLPQNAQALQQLVVQQQHQQFLEKHKQQFQQQQLHINKVCVVCVWEEVVGVGAGGVGGVRDCVHV</sequence>
<evidence type="ECO:0000256" key="6">
    <source>
        <dbReference type="ARBA" id="ARBA00022853"/>
    </source>
</evidence>
<evidence type="ECO:0000313" key="10">
    <source>
        <dbReference type="EMBL" id="CDR00650.1"/>
    </source>
</evidence>
<organism evidence="10 11">
    <name type="scientific">Oncorhynchus mykiss</name>
    <name type="common">Rainbow trout</name>
    <name type="synonym">Salmo gairdneri</name>
    <dbReference type="NCBI Taxonomy" id="8022"/>
    <lineage>
        <taxon>Eukaryota</taxon>
        <taxon>Metazoa</taxon>
        <taxon>Chordata</taxon>
        <taxon>Craniata</taxon>
        <taxon>Vertebrata</taxon>
        <taxon>Euteleostomi</taxon>
        <taxon>Actinopterygii</taxon>
        <taxon>Neopterygii</taxon>
        <taxon>Teleostei</taxon>
        <taxon>Protacanthopterygii</taxon>
        <taxon>Salmoniformes</taxon>
        <taxon>Salmonidae</taxon>
        <taxon>Salmoninae</taxon>
        <taxon>Oncorhynchus</taxon>
    </lineage>
</organism>
<evidence type="ECO:0000256" key="8">
    <source>
        <dbReference type="ARBA" id="ARBA00023163"/>
    </source>
</evidence>
<protein>
    <recommendedName>
        <fullName evidence="3">histone deacetylase</fullName>
        <ecNumber evidence="3">3.5.1.98</ecNumber>
    </recommendedName>
</protein>
<dbReference type="STRING" id="8022.A0A060ZHJ6"/>
<dbReference type="GO" id="GO:0141221">
    <property type="term" value="F:histone deacetylase activity, hydrolytic mechanism"/>
    <property type="evidence" value="ECO:0007669"/>
    <property type="project" value="UniProtKB-EC"/>
</dbReference>
<reference evidence="10" key="2">
    <citation type="submission" date="2014-03" db="EMBL/GenBank/DDBJ databases">
        <authorList>
            <person name="Genoscope - CEA"/>
        </authorList>
    </citation>
    <scope>NUCLEOTIDE SEQUENCE</scope>
</reference>
<comment type="subcellular location">
    <subcellularLocation>
        <location evidence="1">Nucleus</location>
    </subcellularLocation>
</comment>
<reference evidence="10" key="1">
    <citation type="journal article" date="2014" name="Nat. Commun.">
        <title>The rainbow trout genome provides novel insights into evolution after whole-genome duplication in vertebrates.</title>
        <authorList>
            <person name="Berthelot C."/>
            <person name="Brunet F."/>
            <person name="Chalopin D."/>
            <person name="Juanchich A."/>
            <person name="Bernard M."/>
            <person name="Noel B."/>
            <person name="Bento P."/>
            <person name="Da Silva C."/>
            <person name="Labadie K."/>
            <person name="Alberti A."/>
            <person name="Aury J.M."/>
            <person name="Louis A."/>
            <person name="Dehais P."/>
            <person name="Bardou P."/>
            <person name="Montfort J."/>
            <person name="Klopp C."/>
            <person name="Cabau C."/>
            <person name="Gaspin C."/>
            <person name="Thorgaard G.H."/>
            <person name="Boussaha M."/>
            <person name="Quillet E."/>
            <person name="Guyomard R."/>
            <person name="Galiana D."/>
            <person name="Bobe J."/>
            <person name="Volff J.N."/>
            <person name="Genet C."/>
            <person name="Wincker P."/>
            <person name="Jaillon O."/>
            <person name="Roest Crollius H."/>
            <person name="Guiguen Y."/>
        </authorList>
    </citation>
    <scope>NUCLEOTIDE SEQUENCE [LARGE SCALE GENOMIC DNA]</scope>
</reference>
<dbReference type="AlphaFoldDB" id="A0A060ZHJ6"/>
<dbReference type="EMBL" id="FR959395">
    <property type="protein sequence ID" value="CDR00650.1"/>
    <property type="molecule type" value="Genomic_DNA"/>
</dbReference>
<dbReference type="Proteomes" id="UP000193380">
    <property type="component" value="Unassembled WGS sequence"/>
</dbReference>
<evidence type="ECO:0000313" key="11">
    <source>
        <dbReference type="Proteomes" id="UP000193380"/>
    </source>
</evidence>
<gene>
    <name evidence="10" type="ORF">GSONMT00018629001</name>
</gene>
<evidence type="ECO:0000256" key="3">
    <source>
        <dbReference type="ARBA" id="ARBA00012111"/>
    </source>
</evidence>
<proteinExistence type="inferred from homology"/>
<accession>A0A060ZHJ6</accession>
<keyword evidence="8" id="KW-0804">Transcription</keyword>
<keyword evidence="5" id="KW-0378">Hydrolase</keyword>
<name>A0A060ZHJ6_ONCMY</name>
<evidence type="ECO:0000256" key="2">
    <source>
        <dbReference type="ARBA" id="ARBA00007738"/>
    </source>
</evidence>
<keyword evidence="4" id="KW-0678">Repressor</keyword>
<dbReference type="GO" id="GO:0005634">
    <property type="term" value="C:nucleus"/>
    <property type="evidence" value="ECO:0007669"/>
    <property type="project" value="UniProtKB-SubCell"/>
</dbReference>
<evidence type="ECO:0000256" key="1">
    <source>
        <dbReference type="ARBA" id="ARBA00004123"/>
    </source>
</evidence>
<evidence type="ECO:0000256" key="9">
    <source>
        <dbReference type="ARBA" id="ARBA00023242"/>
    </source>
</evidence>
<evidence type="ECO:0000256" key="5">
    <source>
        <dbReference type="ARBA" id="ARBA00022801"/>
    </source>
</evidence>